<comment type="caution">
    <text evidence="3">The sequence shown here is derived from an EMBL/GenBank/DDBJ whole genome shotgun (WGS) entry which is preliminary data.</text>
</comment>
<dbReference type="AlphaFoldDB" id="A0A158KM10"/>
<evidence type="ECO:0000313" key="3">
    <source>
        <dbReference type="EMBL" id="SAL82025.1"/>
    </source>
</evidence>
<dbReference type="PRINTS" id="PR00111">
    <property type="entry name" value="ABHYDROLASE"/>
</dbReference>
<protein>
    <submittedName>
        <fullName evidence="3">Alpha/beta hydrolase</fullName>
    </submittedName>
</protein>
<dbReference type="GO" id="GO:0016787">
    <property type="term" value="F:hydrolase activity"/>
    <property type="evidence" value="ECO:0007669"/>
    <property type="project" value="UniProtKB-KW"/>
</dbReference>
<dbReference type="Gene3D" id="3.40.50.1820">
    <property type="entry name" value="alpha/beta hydrolase"/>
    <property type="match status" value="1"/>
</dbReference>
<dbReference type="PRINTS" id="PR00412">
    <property type="entry name" value="EPOXHYDRLASE"/>
</dbReference>
<gene>
    <name evidence="3" type="ORF">AWB67_06008</name>
</gene>
<reference evidence="3" key="1">
    <citation type="submission" date="2016-01" db="EMBL/GenBank/DDBJ databases">
        <authorList>
            <person name="Peeters C."/>
        </authorList>
    </citation>
    <scope>NUCLEOTIDE SEQUENCE [LARGE SCALE GENOMIC DNA]</scope>
    <source>
        <strain evidence="3">LMG 22937</strain>
    </source>
</reference>
<dbReference type="Proteomes" id="UP000054925">
    <property type="component" value="Unassembled WGS sequence"/>
</dbReference>
<dbReference type="InterPro" id="IPR000639">
    <property type="entry name" value="Epox_hydrolase-like"/>
</dbReference>
<evidence type="ECO:0000259" key="2">
    <source>
        <dbReference type="Pfam" id="PF00561"/>
    </source>
</evidence>
<dbReference type="SUPFAM" id="SSF53474">
    <property type="entry name" value="alpha/beta-Hydrolases"/>
    <property type="match status" value="1"/>
</dbReference>
<dbReference type="InterPro" id="IPR000073">
    <property type="entry name" value="AB_hydrolase_1"/>
</dbReference>
<organism evidence="3 4">
    <name type="scientific">Caballeronia terrestris</name>
    <dbReference type="NCBI Taxonomy" id="1226301"/>
    <lineage>
        <taxon>Bacteria</taxon>
        <taxon>Pseudomonadati</taxon>
        <taxon>Pseudomonadota</taxon>
        <taxon>Betaproteobacteria</taxon>
        <taxon>Burkholderiales</taxon>
        <taxon>Burkholderiaceae</taxon>
        <taxon>Caballeronia</taxon>
    </lineage>
</organism>
<dbReference type="InterPro" id="IPR050266">
    <property type="entry name" value="AB_hydrolase_sf"/>
</dbReference>
<dbReference type="Pfam" id="PF00561">
    <property type="entry name" value="Abhydrolase_1"/>
    <property type="match status" value="1"/>
</dbReference>
<evidence type="ECO:0000256" key="1">
    <source>
        <dbReference type="ARBA" id="ARBA00022801"/>
    </source>
</evidence>
<name>A0A158KM10_9BURK</name>
<sequence length="278" mass="30773">MSQVTKSQGKNLEVNGTTLWVEDTGETDLPVVLCLHSCFLDGTMFDGLVQAAAGKFRVVRPDFRGQGKSALDAVDIITMDKCADDMEALIDKMGLKSINVMAQSMGGDVAFRLIARRQDLFRSLVVAGSSACGEPPEQGARFAQWVVDAGEKGFTGEILEMTMEVMFGKTTRHNPEKQEMVAYWRDRIAALPKSLRPAMKGVMHRESSVELLPSIKIPVLIINGEEDMPRPPAWSDEMKRELPNSKLIRLDKIGHSPTLEAPEQVLPAIIDFYLDPRV</sequence>
<proteinExistence type="predicted"/>
<accession>A0A158KM10</accession>
<dbReference type="RefSeq" id="WP_087659742.1">
    <property type="nucleotide sequence ID" value="NZ_FCOL02000069.1"/>
</dbReference>
<evidence type="ECO:0000313" key="4">
    <source>
        <dbReference type="Proteomes" id="UP000054925"/>
    </source>
</evidence>
<keyword evidence="4" id="KW-1185">Reference proteome</keyword>
<dbReference type="GO" id="GO:0016020">
    <property type="term" value="C:membrane"/>
    <property type="evidence" value="ECO:0007669"/>
    <property type="project" value="TreeGrafter"/>
</dbReference>
<dbReference type="InterPro" id="IPR029058">
    <property type="entry name" value="AB_hydrolase_fold"/>
</dbReference>
<feature type="domain" description="AB hydrolase-1" evidence="2">
    <location>
        <begin position="30"/>
        <end position="262"/>
    </location>
</feature>
<dbReference type="OrthoDB" id="8957634at2"/>
<dbReference type="PANTHER" id="PTHR43798:SF31">
    <property type="entry name" value="AB HYDROLASE SUPERFAMILY PROTEIN YCLE"/>
    <property type="match status" value="1"/>
</dbReference>
<keyword evidence="1 3" id="KW-0378">Hydrolase</keyword>
<dbReference type="PANTHER" id="PTHR43798">
    <property type="entry name" value="MONOACYLGLYCEROL LIPASE"/>
    <property type="match status" value="1"/>
</dbReference>
<dbReference type="EMBL" id="FCOL02000069">
    <property type="protein sequence ID" value="SAL82025.1"/>
    <property type="molecule type" value="Genomic_DNA"/>
</dbReference>